<feature type="transmembrane region" description="Helical" evidence="1">
    <location>
        <begin position="796"/>
        <end position="814"/>
    </location>
</feature>
<dbReference type="AlphaFoldDB" id="E1JSI0"/>
<feature type="transmembrane region" description="Helical" evidence="1">
    <location>
        <begin position="935"/>
        <end position="952"/>
    </location>
</feature>
<dbReference type="STRING" id="596151.DesfrDRAFT_0579"/>
<proteinExistence type="predicted"/>
<evidence type="ECO:0000313" key="2">
    <source>
        <dbReference type="EMBL" id="EFL52949.1"/>
    </source>
</evidence>
<keyword evidence="3" id="KW-1185">Reference proteome</keyword>
<dbReference type="eggNOG" id="ENOG5031ERH">
    <property type="taxonomic scope" value="Bacteria"/>
</dbReference>
<feature type="transmembrane region" description="Helical" evidence="1">
    <location>
        <begin position="844"/>
        <end position="864"/>
    </location>
</feature>
<evidence type="ECO:0000256" key="1">
    <source>
        <dbReference type="SAM" id="Phobius"/>
    </source>
</evidence>
<evidence type="ECO:0008006" key="4">
    <source>
        <dbReference type="Google" id="ProtNLM"/>
    </source>
</evidence>
<dbReference type="OrthoDB" id="5437627at2"/>
<dbReference type="Proteomes" id="UP000006250">
    <property type="component" value="Unassembled WGS sequence"/>
</dbReference>
<feature type="transmembrane region" description="Helical" evidence="1">
    <location>
        <begin position="870"/>
        <end position="889"/>
    </location>
</feature>
<dbReference type="RefSeq" id="WP_005990918.1">
    <property type="nucleotide sequence ID" value="NZ_AECZ01000002.1"/>
</dbReference>
<accession>E1JSI0</accession>
<feature type="transmembrane region" description="Helical" evidence="1">
    <location>
        <begin position="910"/>
        <end position="929"/>
    </location>
</feature>
<name>E1JSI0_SOLFR</name>
<keyword evidence="1" id="KW-1133">Transmembrane helix</keyword>
<sequence length="969" mass="102697">MLPRRSFYAAVRLLAATWVVLIALATIRVAPAGALDLDPSPQRAPVRLPGDIFGGKGPVDGTVRVKIGVKKIKYSRVLETAPLTVPAGGDTNAAIRDLPLTAPDGKKELAFGRFNEVGLTLRDADPDNPSLAALAVRTRQGRSFVSDPLECVSRLGQAYLEAAAAPDASVPVARAEWADKTPLYLIRRVLDLPFDDAWHVAEDGPSTFLQRRFDRDLLDIGAVDLILRRPVPVQVNLVAALDPAHPRARTVLDWYGLAKRTFELPDGRTVLRVYVGRYLREHYAGIKAAKLKEISLMFFRQDAAEVRRDKVVERLVFTPSGLDAAAVAKDGLPGRLPTRVREPFTGVRRVFVNIAPAAAAMGASDTATATLRLLPMAPKLPGGASVEDAFLALVSPRRDTPAFLAAADELATSLGAAPDIDRPDGGVTVTPLWSLAAPFAPAQQRFAFGDARTETPVFVSGAPSLLSAPGGVRLYRTGQGLSVEGRADRLRIPVTAAFTPAADTAYFFRLDIGRAPGLSGVFLDVFETSGGKPARTYALRPGTPTRLDGLPPSVAGATLRFTFTGREFALPFTRAMLAAVPTGKPHQGLYAARLPWPVTTAARPDKAAGPGRFSPLTPFGRLSWLTAAYSLTGDPVAVSIAGGQPAIPDTRSGILAGRLADEPNAVLPGAVDVAVSGRDGRAPGSLELTRAAFSGQAQADWRAIFAAGPLLDLGGKRLSPGNLSEEAAARLHAADAWLDIGPADLPAQKASARFFSHPWYDVAGLCFETKAPIDVGRFAAPPHPRGAGHENTLTRALAAVALLAAVWLGLRLVGPARLRALAARPARWLATPPADPRDARREMLWGLGACAALLAVSLALSAAASRLVTPLAAMALLPVWRVLAPAVAARLSRRAAPLGAWLAEDPGRPYFLGFSLSLVFAAVLRLAMLARPAEFLVQAGLYCFLAGLYLELAPDRRETDANSARPPAS</sequence>
<dbReference type="EMBL" id="AECZ01000002">
    <property type="protein sequence ID" value="EFL52949.1"/>
    <property type="molecule type" value="Genomic_DNA"/>
</dbReference>
<evidence type="ECO:0000313" key="3">
    <source>
        <dbReference type="Proteomes" id="UP000006250"/>
    </source>
</evidence>
<keyword evidence="1" id="KW-0472">Membrane</keyword>
<organism evidence="2 3">
    <name type="scientific">Solidesulfovibrio fructosivorans JJ]</name>
    <dbReference type="NCBI Taxonomy" id="596151"/>
    <lineage>
        <taxon>Bacteria</taxon>
        <taxon>Pseudomonadati</taxon>
        <taxon>Thermodesulfobacteriota</taxon>
        <taxon>Desulfovibrionia</taxon>
        <taxon>Desulfovibrionales</taxon>
        <taxon>Desulfovibrionaceae</taxon>
        <taxon>Solidesulfovibrio</taxon>
    </lineage>
</organism>
<reference evidence="2 3" key="1">
    <citation type="submission" date="2010-08" db="EMBL/GenBank/DDBJ databases">
        <title>The draft genome of Desulfovibrio fructosovorans JJ.</title>
        <authorList>
            <consortium name="US DOE Joint Genome Institute (JGI-PGF)"/>
            <person name="Lucas S."/>
            <person name="Copeland A."/>
            <person name="Lapidus A."/>
            <person name="Cheng J.-F."/>
            <person name="Bruce D."/>
            <person name="Goodwin L."/>
            <person name="Pitluck S."/>
            <person name="Land M.L."/>
            <person name="Hauser L."/>
            <person name="Chang Y.-J."/>
            <person name="Jeffries C."/>
            <person name="Wall J.D."/>
            <person name="Stahl D.A."/>
            <person name="Arkin A.P."/>
            <person name="Dehal P."/>
            <person name="Stolyar S.M."/>
            <person name="Hazen T.C."/>
            <person name="Woyke T.J."/>
        </authorList>
    </citation>
    <scope>NUCLEOTIDE SEQUENCE [LARGE SCALE GENOMIC DNA]</scope>
    <source>
        <strain evidence="2 3">JJ</strain>
    </source>
</reference>
<gene>
    <name evidence="2" type="ORF">DesfrDRAFT_0579</name>
</gene>
<comment type="caution">
    <text evidence="2">The sequence shown here is derived from an EMBL/GenBank/DDBJ whole genome shotgun (WGS) entry which is preliminary data.</text>
</comment>
<keyword evidence="1" id="KW-0812">Transmembrane</keyword>
<protein>
    <recommendedName>
        <fullName evidence="4">Transmembrane protein</fullName>
    </recommendedName>
</protein>